<keyword evidence="6" id="KW-1185">Reference proteome</keyword>
<dbReference type="SUPFAM" id="SSF53850">
    <property type="entry name" value="Periplasmic binding protein-like II"/>
    <property type="match status" value="1"/>
</dbReference>
<evidence type="ECO:0000313" key="6">
    <source>
        <dbReference type="Proteomes" id="UP001195903"/>
    </source>
</evidence>
<name>A0ABS5V4M9_9GAMM</name>
<protein>
    <submittedName>
        <fullName evidence="5">ABC transporter substrate-binding protein</fullName>
    </submittedName>
</protein>
<sequence>MFKSLYLLAFFNFVTLLAPPCDAAEGKLTFCVEETEFPPFNYFVRQGNAKTTELAGYDIDVLKRVFEVGSYEVVSLPWRRCLVSLTTGAVDGALSASMNEQRQRDYISSEPYYYLTPGYFFLASTKDAPTEVASAEELRSAGTVCGLGDHNYSHFGLASGTDVVRTASYKQLSEVLSAGRCRFYLDRLELLPAKLALMPNQPFPPLGKGPIIGAPSEPFYLLISPQSPKREWLKRHFDEQINKLRNQGELARILEINQEKLQQPQP</sequence>
<gene>
    <name evidence="5" type="ORF">KJI95_12880</name>
</gene>
<feature type="signal peptide" evidence="3">
    <location>
        <begin position="1"/>
        <end position="23"/>
    </location>
</feature>
<organism evidence="5 6">
    <name type="scientific">Shewanella jiangmenensis</name>
    <dbReference type="NCBI Taxonomy" id="2837387"/>
    <lineage>
        <taxon>Bacteria</taxon>
        <taxon>Pseudomonadati</taxon>
        <taxon>Pseudomonadota</taxon>
        <taxon>Gammaproteobacteria</taxon>
        <taxon>Alteromonadales</taxon>
        <taxon>Shewanellaceae</taxon>
        <taxon>Shewanella</taxon>
    </lineage>
</organism>
<dbReference type="PANTHER" id="PTHR35936:SF6">
    <property type="entry name" value="AMINO ACID ABC TRANSPORTER SUBSTRATE-BINDING PAAT FAMILY PROTEIN"/>
    <property type="match status" value="1"/>
</dbReference>
<dbReference type="RefSeq" id="WP_214507606.1">
    <property type="nucleotide sequence ID" value="NZ_JAHEPS010000004.1"/>
</dbReference>
<comment type="caution">
    <text evidence="5">The sequence shown here is derived from an EMBL/GenBank/DDBJ whole genome shotgun (WGS) entry which is preliminary data.</text>
</comment>
<evidence type="ECO:0000256" key="3">
    <source>
        <dbReference type="SAM" id="SignalP"/>
    </source>
</evidence>
<feature type="chain" id="PRO_5047330378" evidence="3">
    <location>
        <begin position="24"/>
        <end position="266"/>
    </location>
</feature>
<dbReference type="Gene3D" id="3.40.190.10">
    <property type="entry name" value="Periplasmic binding protein-like II"/>
    <property type="match status" value="2"/>
</dbReference>
<evidence type="ECO:0000259" key="4">
    <source>
        <dbReference type="Pfam" id="PF00497"/>
    </source>
</evidence>
<proteinExistence type="inferred from homology"/>
<evidence type="ECO:0000256" key="1">
    <source>
        <dbReference type="ARBA" id="ARBA00010333"/>
    </source>
</evidence>
<comment type="similarity">
    <text evidence="1">Belongs to the bacterial solute-binding protein 3 family.</text>
</comment>
<accession>A0ABS5V4M9</accession>
<evidence type="ECO:0000313" key="5">
    <source>
        <dbReference type="EMBL" id="MBT1445416.1"/>
    </source>
</evidence>
<keyword evidence="2 3" id="KW-0732">Signal</keyword>
<dbReference type="InterPro" id="IPR001638">
    <property type="entry name" value="Solute-binding_3/MltF_N"/>
</dbReference>
<reference evidence="5 6" key="1">
    <citation type="submission" date="2021-05" db="EMBL/GenBank/DDBJ databases">
        <title>Shewanella sp. JM162201.</title>
        <authorList>
            <person name="Xu S."/>
            <person name="Li A."/>
        </authorList>
    </citation>
    <scope>NUCLEOTIDE SEQUENCE [LARGE SCALE GENOMIC DNA]</scope>
    <source>
        <strain evidence="5 6">JM162201</strain>
    </source>
</reference>
<dbReference type="EMBL" id="JAHEPS010000004">
    <property type="protein sequence ID" value="MBT1445416.1"/>
    <property type="molecule type" value="Genomic_DNA"/>
</dbReference>
<feature type="domain" description="Solute-binding protein family 3/N-terminal" evidence="4">
    <location>
        <begin position="34"/>
        <end position="255"/>
    </location>
</feature>
<evidence type="ECO:0000256" key="2">
    <source>
        <dbReference type="ARBA" id="ARBA00022729"/>
    </source>
</evidence>
<dbReference type="Pfam" id="PF00497">
    <property type="entry name" value="SBP_bac_3"/>
    <property type="match status" value="1"/>
</dbReference>
<dbReference type="Proteomes" id="UP001195903">
    <property type="component" value="Unassembled WGS sequence"/>
</dbReference>
<dbReference type="PANTHER" id="PTHR35936">
    <property type="entry name" value="MEMBRANE-BOUND LYTIC MUREIN TRANSGLYCOSYLASE F"/>
    <property type="match status" value="1"/>
</dbReference>